<accession>A0AA90ZM96</accession>
<dbReference type="GO" id="GO:0003677">
    <property type="term" value="F:DNA binding"/>
    <property type="evidence" value="ECO:0007669"/>
    <property type="project" value="UniProtKB-KW"/>
</dbReference>
<evidence type="ECO:0000313" key="4">
    <source>
        <dbReference type="EMBL" id="MQN13441.1"/>
    </source>
</evidence>
<organism evidence="4 5">
    <name type="scientific">Segatella copri</name>
    <dbReference type="NCBI Taxonomy" id="165179"/>
    <lineage>
        <taxon>Bacteria</taxon>
        <taxon>Pseudomonadati</taxon>
        <taxon>Bacteroidota</taxon>
        <taxon>Bacteroidia</taxon>
        <taxon>Bacteroidales</taxon>
        <taxon>Prevotellaceae</taxon>
        <taxon>Segatella</taxon>
    </lineage>
</organism>
<keyword evidence="1" id="KW-0238">DNA-binding</keyword>
<dbReference type="Proteomes" id="UP000442105">
    <property type="component" value="Unassembled WGS sequence"/>
</dbReference>
<dbReference type="InterPro" id="IPR041607">
    <property type="entry name" value="HU-HIG"/>
</dbReference>
<feature type="region of interest" description="Disordered" evidence="2">
    <location>
        <begin position="201"/>
        <end position="228"/>
    </location>
</feature>
<reference evidence="5" key="1">
    <citation type="submission" date="2019-09" db="EMBL/GenBank/DDBJ databases">
        <title>Distinct polysaccharide growth profiles of human intestinal Prevotella copri isolates.</title>
        <authorList>
            <person name="Fehlner-Peach H."/>
            <person name="Magnabosco C."/>
            <person name="Raghavan V."/>
            <person name="Scher J.U."/>
            <person name="Tett A."/>
            <person name="Cox L.M."/>
            <person name="Gottsegen C."/>
            <person name="Watters A."/>
            <person name="Wiltshire- Gordon J.D."/>
            <person name="Segata N."/>
            <person name="Bonneau R."/>
            <person name="Littman D.R."/>
        </authorList>
    </citation>
    <scope>NUCLEOTIDE SEQUENCE [LARGE SCALE GENOMIC DNA]</scope>
    <source>
        <strain evidence="5">iAQ1179</strain>
    </source>
</reference>
<comment type="caution">
    <text evidence="4">The sequence shown here is derived from an EMBL/GenBank/DDBJ whole genome shotgun (WGS) entry which is preliminary data.</text>
</comment>
<name>A0AA90ZM96_9BACT</name>
<dbReference type="Gene3D" id="4.10.520.10">
    <property type="entry name" value="IHF-like DNA-binding proteins"/>
    <property type="match status" value="1"/>
</dbReference>
<dbReference type="RefSeq" id="WP_153128974.1">
    <property type="nucleotide sequence ID" value="NZ_VZCW01000302.1"/>
</dbReference>
<evidence type="ECO:0000256" key="1">
    <source>
        <dbReference type="ARBA" id="ARBA00023125"/>
    </source>
</evidence>
<dbReference type="EMBL" id="VZCW01000302">
    <property type="protein sequence ID" value="MQN13441.1"/>
    <property type="molecule type" value="Genomic_DNA"/>
</dbReference>
<proteinExistence type="predicted"/>
<evidence type="ECO:0000259" key="3">
    <source>
        <dbReference type="Pfam" id="PF18291"/>
    </source>
</evidence>
<evidence type="ECO:0000256" key="2">
    <source>
        <dbReference type="SAM" id="MobiDB-lite"/>
    </source>
</evidence>
<dbReference type="InterPro" id="IPR010992">
    <property type="entry name" value="IHF-like_DNA-bd_dom_sf"/>
</dbReference>
<dbReference type="SUPFAM" id="SSF47729">
    <property type="entry name" value="IHF-like DNA-binding proteins"/>
    <property type="match status" value="1"/>
</dbReference>
<dbReference type="AlphaFoldDB" id="A0AA90ZM96"/>
<evidence type="ECO:0000313" key="5">
    <source>
        <dbReference type="Proteomes" id="UP000442105"/>
    </source>
</evidence>
<dbReference type="Pfam" id="PF18291">
    <property type="entry name" value="HU-HIG"/>
    <property type="match status" value="1"/>
</dbReference>
<feature type="domain" description="HU" evidence="3">
    <location>
        <begin position="1"/>
        <end position="127"/>
    </location>
</feature>
<protein>
    <recommendedName>
        <fullName evidence="3">HU domain-containing protein</fullName>
    </recommendedName>
</protein>
<sequence>MAIKYEIHSIHNSKGEGGEQKFVRLRDHEPMTSKQIEQHIEQACSLTRGDVQAVMTSLHDLIVTELSQGARFYLPQVGYLSLSVTTELPEGKSMDKVTGNNIRLRNINFKPTAELLNEVGRNVRFERSKYTTKSRRYTEEQLWDKIVAFIKEHDYICRRDMEYHFALRQQTALKWLKHFTEKGLLVKEGAINAPIYFLAKDNKGNEDNKDNEDNEDNGISLHTKRPEP</sequence>
<gene>
    <name evidence="4" type="ORF">F7D95_11660</name>
</gene>